<accession>A0A939TAV3</accession>
<dbReference type="Pfam" id="PF13193">
    <property type="entry name" value="AMP-binding_C"/>
    <property type="match status" value="1"/>
</dbReference>
<comment type="caution">
    <text evidence="3">The sequence shown here is derived from an EMBL/GenBank/DDBJ whole genome shotgun (WGS) entry which is preliminary data.</text>
</comment>
<keyword evidence="3" id="KW-0436">Ligase</keyword>
<dbReference type="InterPro" id="IPR000873">
    <property type="entry name" value="AMP-dep_synth/lig_dom"/>
</dbReference>
<dbReference type="Gene3D" id="3.40.50.12780">
    <property type="entry name" value="N-terminal domain of ligase-like"/>
    <property type="match status" value="1"/>
</dbReference>
<protein>
    <submittedName>
        <fullName evidence="3">Long-chain-fatty-acid--CoA ligase</fullName>
    </submittedName>
</protein>
<evidence type="ECO:0000313" key="4">
    <source>
        <dbReference type="Proteomes" id="UP000669179"/>
    </source>
</evidence>
<dbReference type="NCBIfam" id="NF004837">
    <property type="entry name" value="PRK06187.1"/>
    <property type="match status" value="1"/>
</dbReference>
<keyword evidence="4" id="KW-1185">Reference proteome</keyword>
<feature type="domain" description="AMP-binding enzyme C-terminal" evidence="2">
    <location>
        <begin position="425"/>
        <end position="500"/>
    </location>
</feature>
<dbReference type="EMBL" id="JAGEOJ010000008">
    <property type="protein sequence ID" value="MBO2449470.1"/>
    <property type="molecule type" value="Genomic_DNA"/>
</dbReference>
<dbReference type="GO" id="GO:0016878">
    <property type="term" value="F:acid-thiol ligase activity"/>
    <property type="evidence" value="ECO:0007669"/>
    <property type="project" value="UniProtKB-ARBA"/>
</dbReference>
<reference evidence="3" key="1">
    <citation type="submission" date="2021-03" db="EMBL/GenBank/DDBJ databases">
        <authorList>
            <person name="Kanchanasin P."/>
            <person name="Saeng-In P."/>
            <person name="Phongsopitanun W."/>
            <person name="Yuki M."/>
            <person name="Kudo T."/>
            <person name="Ohkuma M."/>
            <person name="Tanasupawat S."/>
        </authorList>
    </citation>
    <scope>NUCLEOTIDE SEQUENCE</scope>
    <source>
        <strain evidence="3">GKU 128</strain>
    </source>
</reference>
<dbReference type="InterPro" id="IPR042099">
    <property type="entry name" value="ANL_N_sf"/>
</dbReference>
<dbReference type="RefSeq" id="WP_208257360.1">
    <property type="nucleotide sequence ID" value="NZ_JAGEOJ010000008.1"/>
</dbReference>
<dbReference type="SUPFAM" id="SSF56801">
    <property type="entry name" value="Acetyl-CoA synthetase-like"/>
    <property type="match status" value="1"/>
</dbReference>
<feature type="domain" description="AMP-dependent synthetase/ligase" evidence="1">
    <location>
        <begin position="13"/>
        <end position="375"/>
    </location>
</feature>
<dbReference type="Proteomes" id="UP000669179">
    <property type="component" value="Unassembled WGS sequence"/>
</dbReference>
<organism evidence="3 4">
    <name type="scientific">Actinomadura barringtoniae</name>
    <dbReference type="NCBI Taxonomy" id="1427535"/>
    <lineage>
        <taxon>Bacteria</taxon>
        <taxon>Bacillati</taxon>
        <taxon>Actinomycetota</taxon>
        <taxon>Actinomycetes</taxon>
        <taxon>Streptosporangiales</taxon>
        <taxon>Thermomonosporaceae</taxon>
        <taxon>Actinomadura</taxon>
    </lineage>
</organism>
<evidence type="ECO:0000259" key="1">
    <source>
        <dbReference type="Pfam" id="PF00501"/>
    </source>
</evidence>
<sequence length="510" mass="55984">MNDAQTLTFSSAEHARRRPDHPAIVCEGRVVTYAELHRRSNQTAHALLAEGLGPGARVAYLGRESEHYFEIALGCAKSGTVLVPINWRLTAREVDHVLRDSKAELLFIEREFRPVAERLKAVLPDTVIEMDTPGSLADGFLKWRAGHPDGDLDPGTGRDDAFVQMYTSGTTGLPKGVVLAHRTYFTLVEHLTGAGLDWFDWHPEDRSMSCFTGLHSAGMGWFMVSFAAGCTNVVMRTFVAEEAVRRIHEDGVTVMFAAPAMLRMLLAEPDATKEALASLRKVTYGGSSIAPPLLRQCMERLGCDLVQMYAAAESGSVVTCLTAEEHRPGNPKLHSAGRACPGNEVRIVNSAGESLPAGQVGQIRAWTPANFIEYWNQPEASRKTLIDGWLCMPDAGYLDDEGYLFVLDRLDDAVIVAGQNIYPAEVEAALAEHPAVAESAVVGVPDQRWGQAVKAVVVFDGDQRASARELMLFLRGRIADFKIPTQYRFVDDLPRNPTGKVLRRMLRADA</sequence>
<dbReference type="InterPro" id="IPR045851">
    <property type="entry name" value="AMP-bd_C_sf"/>
</dbReference>
<dbReference type="Pfam" id="PF00501">
    <property type="entry name" value="AMP-binding"/>
    <property type="match status" value="1"/>
</dbReference>
<dbReference type="InterPro" id="IPR050237">
    <property type="entry name" value="ATP-dep_AMP-bd_enzyme"/>
</dbReference>
<dbReference type="Gene3D" id="3.30.300.30">
    <property type="match status" value="1"/>
</dbReference>
<dbReference type="PANTHER" id="PTHR43767:SF1">
    <property type="entry name" value="NONRIBOSOMAL PEPTIDE SYNTHASE PES1 (EUROFUNG)-RELATED"/>
    <property type="match status" value="1"/>
</dbReference>
<proteinExistence type="predicted"/>
<evidence type="ECO:0000259" key="2">
    <source>
        <dbReference type="Pfam" id="PF13193"/>
    </source>
</evidence>
<dbReference type="AlphaFoldDB" id="A0A939TAV3"/>
<evidence type="ECO:0000313" key="3">
    <source>
        <dbReference type="EMBL" id="MBO2449470.1"/>
    </source>
</evidence>
<dbReference type="InterPro" id="IPR025110">
    <property type="entry name" value="AMP-bd_C"/>
</dbReference>
<gene>
    <name evidence="3" type="ORF">J4573_20380</name>
</gene>
<name>A0A939TAV3_9ACTN</name>
<dbReference type="PANTHER" id="PTHR43767">
    <property type="entry name" value="LONG-CHAIN-FATTY-ACID--COA LIGASE"/>
    <property type="match status" value="1"/>
</dbReference>